<dbReference type="PANTHER" id="PTHR16877:SF0">
    <property type="entry name" value="HEPCIDIN"/>
    <property type="match status" value="1"/>
</dbReference>
<dbReference type="GO" id="GO:0042742">
    <property type="term" value="P:defense response to bacterium"/>
    <property type="evidence" value="ECO:0007669"/>
    <property type="project" value="UniProtKB-KW"/>
</dbReference>
<organism evidence="10">
    <name type="scientific">Leiognathus equula</name>
    <name type="common">Common ponyfish</name>
    <name type="synonym">Scomber equula</name>
    <dbReference type="NCBI Taxonomy" id="2893490"/>
    <lineage>
        <taxon>Eukaryota</taxon>
        <taxon>Metazoa</taxon>
        <taxon>Chordata</taxon>
        <taxon>Craniata</taxon>
        <taxon>Vertebrata</taxon>
        <taxon>Euteleostomi</taxon>
        <taxon>Actinopterygii</taxon>
        <taxon>Neopterygii</taxon>
        <taxon>Teleostei</taxon>
        <taxon>Neoteleostei</taxon>
        <taxon>Acanthomorphata</taxon>
        <taxon>Eupercaria</taxon>
        <taxon>Chaetodontiformes</taxon>
        <taxon>Leiognathidae</taxon>
        <taxon>Leiognathus</taxon>
    </lineage>
</organism>
<feature type="chain" id="PRO_5002027778" evidence="9">
    <location>
        <begin position="25"/>
        <end position="86"/>
    </location>
</feature>
<proteinExistence type="evidence at transcript level"/>
<evidence type="ECO:0000256" key="9">
    <source>
        <dbReference type="SAM" id="SignalP"/>
    </source>
</evidence>
<evidence type="ECO:0000256" key="5">
    <source>
        <dbReference type="ARBA" id="ARBA00022702"/>
    </source>
</evidence>
<evidence type="ECO:0000256" key="3">
    <source>
        <dbReference type="ARBA" id="ARBA00022525"/>
    </source>
</evidence>
<reference evidence="10" key="1">
    <citation type="submission" date="2014-06" db="EMBL/GenBank/DDBJ databases">
        <title>Molecular Characterization and Phylogenetic Analysis of a Novel Isoform of Hepatic Antimicrobial Peptide, Hepcidin (LEhepc1),from Leiognathus equulus.</title>
        <authorList>
            <person name="Nair A."/>
            <person name="Antony S.P."/>
            <person name="Chaitanya E.R."/>
            <person name="Sathyan N."/>
            <person name="Sruthy K.S."/>
            <person name="Bright Singh I.S."/>
            <person name="Philip R."/>
        </authorList>
    </citation>
    <scope>NUCLEOTIDE SEQUENCE</scope>
</reference>
<keyword evidence="4" id="KW-0929">Antimicrobial</keyword>
<keyword evidence="8" id="KW-1015">Disulfide bond</keyword>
<evidence type="ECO:0000256" key="8">
    <source>
        <dbReference type="ARBA" id="ARBA00023157"/>
    </source>
</evidence>
<evidence type="ECO:0000256" key="4">
    <source>
        <dbReference type="ARBA" id="ARBA00022529"/>
    </source>
</evidence>
<evidence type="ECO:0000256" key="2">
    <source>
        <dbReference type="ARBA" id="ARBA00008022"/>
    </source>
</evidence>
<evidence type="ECO:0000256" key="1">
    <source>
        <dbReference type="ARBA" id="ARBA00004613"/>
    </source>
</evidence>
<feature type="signal peptide" evidence="9">
    <location>
        <begin position="1"/>
        <end position="24"/>
    </location>
</feature>
<dbReference type="AlphaFoldDB" id="A0A0A7DK26"/>
<dbReference type="InterPro" id="IPR010500">
    <property type="entry name" value="Hepcidin"/>
</dbReference>
<name>A0A0A7DK26_LEIEQ</name>
<protein>
    <submittedName>
        <fullName evidence="10">Hepcidin</fullName>
    </submittedName>
</protein>
<comment type="similarity">
    <text evidence="2">Belongs to the hepcidin family.</text>
</comment>
<evidence type="ECO:0000256" key="7">
    <source>
        <dbReference type="ARBA" id="ARBA00023022"/>
    </source>
</evidence>
<dbReference type="GO" id="GO:0005179">
    <property type="term" value="F:hormone activity"/>
    <property type="evidence" value="ECO:0007669"/>
    <property type="project" value="UniProtKB-KW"/>
</dbReference>
<keyword evidence="3" id="KW-0964">Secreted</keyword>
<sequence>MKTFSVAVAVAVVLTFVCLQQSSAVPVNEQEQELEQPVNYAYQEMPVESWQMPYSSRHKRHSNAAGCRFCCGCCPNMHGCGVCCRF</sequence>
<dbReference type="EMBL" id="KM034809">
    <property type="protein sequence ID" value="AIM47017.1"/>
    <property type="molecule type" value="mRNA"/>
</dbReference>
<dbReference type="GO" id="GO:0005576">
    <property type="term" value="C:extracellular region"/>
    <property type="evidence" value="ECO:0007669"/>
    <property type="project" value="UniProtKB-SubCell"/>
</dbReference>
<keyword evidence="6 9" id="KW-0732">Signal</keyword>
<dbReference type="Pfam" id="PF06446">
    <property type="entry name" value="Hepcidin"/>
    <property type="match status" value="1"/>
</dbReference>
<dbReference type="PANTHER" id="PTHR16877">
    <property type="entry name" value="HEPCIDIN"/>
    <property type="match status" value="1"/>
</dbReference>
<dbReference type="GO" id="GO:0006879">
    <property type="term" value="P:intracellular iron ion homeostasis"/>
    <property type="evidence" value="ECO:0007669"/>
    <property type="project" value="InterPro"/>
</dbReference>
<keyword evidence="7" id="KW-0044">Antibiotic</keyword>
<evidence type="ECO:0000313" key="10">
    <source>
        <dbReference type="EMBL" id="AIM47017.1"/>
    </source>
</evidence>
<accession>A0A0A7DK26</accession>
<keyword evidence="5" id="KW-0372">Hormone</keyword>
<comment type="subcellular location">
    <subcellularLocation>
        <location evidence="1">Secreted</location>
    </subcellularLocation>
</comment>
<evidence type="ECO:0000256" key="6">
    <source>
        <dbReference type="ARBA" id="ARBA00022729"/>
    </source>
</evidence>